<name>A0ABV0V5L5_9TELE</name>
<dbReference type="EMBL" id="JAHRIQ010095459">
    <property type="protein sequence ID" value="MEQ2252640.1"/>
    <property type="molecule type" value="Genomic_DNA"/>
</dbReference>
<keyword evidence="1" id="KW-0812">Transmembrane</keyword>
<gene>
    <name evidence="2" type="ORF">ILYODFUR_023883</name>
</gene>
<feature type="transmembrane region" description="Helical" evidence="1">
    <location>
        <begin position="6"/>
        <end position="30"/>
    </location>
</feature>
<sequence>MNSDLLTVILASGSCAVFILVMLTLMVTAYRKDPLCCRFRSYRTEEYTNDLPHYNSRHSFIGIAHNAHSAPLNQRAIGPQEPQLPGTLFIIGKPNDYHLTGPLPRLPSYESVRKEDRQRNIHSMIAQRFDLSGSHDEPPPTYEETFYPTLQASPTNVQFVDVHLSIQTNDESASSLSTSPSFRILSA</sequence>
<evidence type="ECO:0000313" key="3">
    <source>
        <dbReference type="Proteomes" id="UP001482620"/>
    </source>
</evidence>
<accession>A0ABV0V5L5</accession>
<evidence type="ECO:0000256" key="1">
    <source>
        <dbReference type="SAM" id="Phobius"/>
    </source>
</evidence>
<keyword evidence="1" id="KW-1133">Transmembrane helix</keyword>
<keyword evidence="1" id="KW-0472">Membrane</keyword>
<dbReference type="Proteomes" id="UP001482620">
    <property type="component" value="Unassembled WGS sequence"/>
</dbReference>
<comment type="caution">
    <text evidence="2">The sequence shown here is derived from an EMBL/GenBank/DDBJ whole genome shotgun (WGS) entry which is preliminary data.</text>
</comment>
<keyword evidence="3" id="KW-1185">Reference proteome</keyword>
<protein>
    <submittedName>
        <fullName evidence="2">Uncharacterized protein</fullName>
    </submittedName>
</protein>
<reference evidence="2 3" key="1">
    <citation type="submission" date="2021-06" db="EMBL/GenBank/DDBJ databases">
        <authorList>
            <person name="Palmer J.M."/>
        </authorList>
    </citation>
    <scope>NUCLEOTIDE SEQUENCE [LARGE SCALE GENOMIC DNA]</scope>
    <source>
        <strain evidence="3">if_2019</strain>
        <tissue evidence="2">Muscle</tissue>
    </source>
</reference>
<organism evidence="2 3">
    <name type="scientific">Ilyodon furcidens</name>
    <name type="common">goldbreast splitfin</name>
    <dbReference type="NCBI Taxonomy" id="33524"/>
    <lineage>
        <taxon>Eukaryota</taxon>
        <taxon>Metazoa</taxon>
        <taxon>Chordata</taxon>
        <taxon>Craniata</taxon>
        <taxon>Vertebrata</taxon>
        <taxon>Euteleostomi</taxon>
        <taxon>Actinopterygii</taxon>
        <taxon>Neopterygii</taxon>
        <taxon>Teleostei</taxon>
        <taxon>Neoteleostei</taxon>
        <taxon>Acanthomorphata</taxon>
        <taxon>Ovalentaria</taxon>
        <taxon>Atherinomorphae</taxon>
        <taxon>Cyprinodontiformes</taxon>
        <taxon>Goodeidae</taxon>
        <taxon>Ilyodon</taxon>
    </lineage>
</organism>
<evidence type="ECO:0000313" key="2">
    <source>
        <dbReference type="EMBL" id="MEQ2252640.1"/>
    </source>
</evidence>
<proteinExistence type="predicted"/>